<dbReference type="EMBL" id="JAGMUV010000007">
    <property type="protein sequence ID" value="KAH7148682.1"/>
    <property type="molecule type" value="Genomic_DNA"/>
</dbReference>
<dbReference type="Proteomes" id="UP000738349">
    <property type="component" value="Unassembled WGS sequence"/>
</dbReference>
<sequence length="131" mass="14261">MSRGPLPSRLHLLSNLPSQPVGDKVRFLGCVTSYSTALGCLSLGHVYPRGTDVTVLVDVNLILESLTSEKTRVGEYVNVIGYITSKQAPHVPDTPHPEAAQVLVQALMLWSTGPMDIQTYEKTFEAAKPSR</sequence>
<evidence type="ECO:0000313" key="2">
    <source>
        <dbReference type="Proteomes" id="UP000738349"/>
    </source>
</evidence>
<accession>A0A9P9J7U1</accession>
<dbReference type="Pfam" id="PF12658">
    <property type="entry name" value="Ten1"/>
    <property type="match status" value="1"/>
</dbReference>
<comment type="caution">
    <text evidence="1">The sequence shown here is derived from an EMBL/GenBank/DDBJ whole genome shotgun (WGS) entry which is preliminary data.</text>
</comment>
<reference evidence="1" key="1">
    <citation type="journal article" date="2021" name="Nat. Commun.">
        <title>Genetic determinants of endophytism in the Arabidopsis root mycobiome.</title>
        <authorList>
            <person name="Mesny F."/>
            <person name="Miyauchi S."/>
            <person name="Thiergart T."/>
            <person name="Pickel B."/>
            <person name="Atanasova L."/>
            <person name="Karlsson M."/>
            <person name="Huettel B."/>
            <person name="Barry K.W."/>
            <person name="Haridas S."/>
            <person name="Chen C."/>
            <person name="Bauer D."/>
            <person name="Andreopoulos W."/>
            <person name="Pangilinan J."/>
            <person name="LaButti K."/>
            <person name="Riley R."/>
            <person name="Lipzen A."/>
            <person name="Clum A."/>
            <person name="Drula E."/>
            <person name="Henrissat B."/>
            <person name="Kohler A."/>
            <person name="Grigoriev I.V."/>
            <person name="Martin F.M."/>
            <person name="Hacquard S."/>
        </authorList>
    </citation>
    <scope>NUCLEOTIDE SEQUENCE</scope>
    <source>
        <strain evidence="1">MPI-CAGE-AT-0147</strain>
    </source>
</reference>
<evidence type="ECO:0000313" key="1">
    <source>
        <dbReference type="EMBL" id="KAH7148682.1"/>
    </source>
</evidence>
<dbReference type="GO" id="GO:1990879">
    <property type="term" value="C:CST complex"/>
    <property type="evidence" value="ECO:0007669"/>
    <property type="project" value="InterPro"/>
</dbReference>
<dbReference type="GO" id="GO:0016233">
    <property type="term" value="P:telomere capping"/>
    <property type="evidence" value="ECO:0007669"/>
    <property type="project" value="InterPro"/>
</dbReference>
<gene>
    <name evidence="1" type="ORF">EDB81DRAFT_471163</name>
</gene>
<name>A0A9P9J7U1_9HYPO</name>
<dbReference type="Gene3D" id="2.40.50.140">
    <property type="entry name" value="Nucleic acid-binding proteins"/>
    <property type="match status" value="1"/>
</dbReference>
<dbReference type="OrthoDB" id="5275361at2759"/>
<dbReference type="InterPro" id="IPR024222">
    <property type="entry name" value="Ten1_fungal"/>
</dbReference>
<organism evidence="1 2">
    <name type="scientific">Dactylonectria macrodidyma</name>
    <dbReference type="NCBI Taxonomy" id="307937"/>
    <lineage>
        <taxon>Eukaryota</taxon>
        <taxon>Fungi</taxon>
        <taxon>Dikarya</taxon>
        <taxon>Ascomycota</taxon>
        <taxon>Pezizomycotina</taxon>
        <taxon>Sordariomycetes</taxon>
        <taxon>Hypocreomycetidae</taxon>
        <taxon>Hypocreales</taxon>
        <taxon>Nectriaceae</taxon>
        <taxon>Dactylonectria</taxon>
    </lineage>
</organism>
<keyword evidence="2" id="KW-1185">Reference proteome</keyword>
<dbReference type="AlphaFoldDB" id="A0A9P9J7U1"/>
<dbReference type="InterPro" id="IPR012340">
    <property type="entry name" value="NA-bd_OB-fold"/>
</dbReference>
<dbReference type="GO" id="GO:0043047">
    <property type="term" value="F:single-stranded telomeric DNA binding"/>
    <property type="evidence" value="ECO:0007669"/>
    <property type="project" value="InterPro"/>
</dbReference>
<proteinExistence type="predicted"/>
<protein>
    <submittedName>
        <fullName evidence="1">CST complex subunit Ten1</fullName>
    </submittedName>
</protein>